<organism evidence="1 2">
    <name type="scientific">Tissierella simiarum</name>
    <dbReference type="NCBI Taxonomy" id="2841534"/>
    <lineage>
        <taxon>Bacteria</taxon>
        <taxon>Bacillati</taxon>
        <taxon>Bacillota</taxon>
        <taxon>Tissierellia</taxon>
        <taxon>Tissierellales</taxon>
        <taxon>Tissierellaceae</taxon>
        <taxon>Tissierella</taxon>
    </lineage>
</organism>
<dbReference type="RefSeq" id="WP_216519586.1">
    <property type="nucleotide sequence ID" value="NZ_JAHLPM010000008.1"/>
</dbReference>
<protein>
    <submittedName>
        <fullName evidence="1">Uncharacterized protein</fullName>
    </submittedName>
</protein>
<comment type="caution">
    <text evidence="1">The sequence shown here is derived from an EMBL/GenBank/DDBJ whole genome shotgun (WGS) entry which is preliminary data.</text>
</comment>
<dbReference type="Proteomes" id="UP000749471">
    <property type="component" value="Unassembled WGS sequence"/>
</dbReference>
<dbReference type="EMBL" id="JAHLPM010000008">
    <property type="protein sequence ID" value="MBU5438460.1"/>
    <property type="molecule type" value="Genomic_DNA"/>
</dbReference>
<proteinExistence type="predicted"/>
<gene>
    <name evidence="1" type="ORF">KQI42_10595</name>
</gene>
<name>A0ABS6E7P7_9FIRM</name>
<accession>A0ABS6E7P7</accession>
<sequence>MKRKINFRIQKILDKINNLDVKGQESRCEKSCYEDYVWIGKTNGNTKGCFKYNDVFTPKGSSWL</sequence>
<keyword evidence="2" id="KW-1185">Reference proteome</keyword>
<evidence type="ECO:0000313" key="1">
    <source>
        <dbReference type="EMBL" id="MBU5438460.1"/>
    </source>
</evidence>
<reference evidence="1 2" key="1">
    <citation type="submission" date="2021-06" db="EMBL/GenBank/DDBJ databases">
        <authorList>
            <person name="Sun Q."/>
            <person name="Li D."/>
        </authorList>
    </citation>
    <scope>NUCLEOTIDE SEQUENCE [LARGE SCALE GENOMIC DNA]</scope>
    <source>
        <strain evidence="1 2">MSJ-40</strain>
    </source>
</reference>
<evidence type="ECO:0000313" key="2">
    <source>
        <dbReference type="Proteomes" id="UP000749471"/>
    </source>
</evidence>